<evidence type="ECO:0000313" key="3">
    <source>
        <dbReference type="Proteomes" id="UP000052023"/>
    </source>
</evidence>
<keyword evidence="1" id="KW-0732">Signal</keyword>
<evidence type="ECO:0000256" key="1">
    <source>
        <dbReference type="SAM" id="SignalP"/>
    </source>
</evidence>
<feature type="signal peptide" evidence="1">
    <location>
        <begin position="1"/>
        <end position="24"/>
    </location>
</feature>
<dbReference type="RefSeq" id="WP_057845192.1">
    <property type="nucleotide sequence ID" value="NZ_LLYA01000164.1"/>
</dbReference>
<dbReference type="AlphaFoldDB" id="A0A0R3MQS8"/>
<keyword evidence="3" id="KW-1185">Reference proteome</keyword>
<name>A0A0R3MQS8_9BRAD</name>
<proteinExistence type="predicted"/>
<sequence length="89" mass="8993">MKKISLSIAAAALLAIPAATGAVAAELPAFERAGVPVSAVQVQVLGAENVQEASPVANSATPFQLSVLAPRNRITTAQGQTDTTGRAIR</sequence>
<dbReference type="EMBL" id="LLYA01000164">
    <property type="protein sequence ID" value="KRR22457.1"/>
    <property type="molecule type" value="Genomic_DNA"/>
</dbReference>
<organism evidence="2 3">
    <name type="scientific">Bradyrhizobium retamae</name>
    <dbReference type="NCBI Taxonomy" id="1300035"/>
    <lineage>
        <taxon>Bacteria</taxon>
        <taxon>Pseudomonadati</taxon>
        <taxon>Pseudomonadota</taxon>
        <taxon>Alphaproteobacteria</taxon>
        <taxon>Hyphomicrobiales</taxon>
        <taxon>Nitrobacteraceae</taxon>
        <taxon>Bradyrhizobium</taxon>
    </lineage>
</organism>
<comment type="caution">
    <text evidence="2">The sequence shown here is derived from an EMBL/GenBank/DDBJ whole genome shotgun (WGS) entry which is preliminary data.</text>
</comment>
<reference evidence="2 3" key="1">
    <citation type="submission" date="2014-03" db="EMBL/GenBank/DDBJ databases">
        <title>Bradyrhizobium valentinum sp. nov., isolated from effective nodules of Lupinus mariae-josephae, a lupine endemic of basic-lime soils in Eastern Spain.</title>
        <authorList>
            <person name="Duran D."/>
            <person name="Rey L."/>
            <person name="Navarro A."/>
            <person name="Busquets A."/>
            <person name="Imperial J."/>
            <person name="Ruiz-Argueso T."/>
        </authorList>
    </citation>
    <scope>NUCLEOTIDE SEQUENCE [LARGE SCALE GENOMIC DNA]</scope>
    <source>
        <strain evidence="2 3">Ro19</strain>
    </source>
</reference>
<feature type="chain" id="PRO_5006444419" evidence="1">
    <location>
        <begin position="25"/>
        <end position="89"/>
    </location>
</feature>
<gene>
    <name evidence="2" type="ORF">CQ13_28920</name>
</gene>
<dbReference type="OrthoDB" id="8243643at2"/>
<protein>
    <submittedName>
        <fullName evidence="2">Uncharacterized protein</fullName>
    </submittedName>
</protein>
<dbReference type="Proteomes" id="UP000052023">
    <property type="component" value="Unassembled WGS sequence"/>
</dbReference>
<evidence type="ECO:0000313" key="2">
    <source>
        <dbReference type="EMBL" id="KRR22457.1"/>
    </source>
</evidence>
<accession>A0A0R3MQS8</accession>